<name>A0A8A4Z7Y9_9MICO</name>
<sequence length="221" mass="23660">MNRRPLSQALLGAFVVAVGVAALLGQLGVVEVSLGELFSTYWPLVIVAIGLVALFAVPRAWIGPVFVIAVGAFFQLDRLDLIDVNVWNLLWPIGIILVGLTLLTRLGSRGDDDDVINSAVIWWGSERRTRSQAFRGGSLSAIMGGIAVDLRQAGLADRADIAVFVLWGGVEIKVPPTWRVRVSGLPVLGGWDDKTIAPVDPHAPELNVHVTSIMGGAEIKN</sequence>
<dbReference type="RefSeq" id="WP_227422159.1">
    <property type="nucleotide sequence ID" value="NZ_CP071868.1"/>
</dbReference>
<dbReference type="Proteomes" id="UP000663937">
    <property type="component" value="Chromosome"/>
</dbReference>
<feature type="transmembrane region" description="Helical" evidence="1">
    <location>
        <begin position="86"/>
        <end position="107"/>
    </location>
</feature>
<proteinExistence type="predicted"/>
<evidence type="ECO:0000313" key="4">
    <source>
        <dbReference type="Proteomes" id="UP000663937"/>
    </source>
</evidence>
<keyword evidence="1" id="KW-1133">Transmembrane helix</keyword>
<accession>A0A8A4Z7Y9</accession>
<dbReference type="PANTHER" id="PTHR40763:SF5">
    <property type="entry name" value="MEMBRANE PROTEIN"/>
    <property type="match status" value="1"/>
</dbReference>
<reference evidence="3" key="1">
    <citation type="submission" date="2021-03" db="EMBL/GenBank/DDBJ databases">
        <title>Pengzhenrongella sicca gen. nov., sp. nov., a new member of suborder Micrococcineae isolated from High-Arctic tundra soil.</title>
        <authorList>
            <person name="Peng F."/>
        </authorList>
    </citation>
    <scope>NUCLEOTIDE SEQUENCE</scope>
    <source>
        <strain evidence="3">LRZ-2</strain>
    </source>
</reference>
<dbReference type="KEGG" id="psic:J4E96_10995"/>
<dbReference type="Pfam" id="PF22570">
    <property type="entry name" value="LiaF-TM"/>
    <property type="match status" value="1"/>
</dbReference>
<evidence type="ECO:0000259" key="2">
    <source>
        <dbReference type="Pfam" id="PF22570"/>
    </source>
</evidence>
<keyword evidence="1" id="KW-0472">Membrane</keyword>
<gene>
    <name evidence="3" type="ORF">J4E96_10995</name>
</gene>
<keyword evidence="4" id="KW-1185">Reference proteome</keyword>
<dbReference type="EMBL" id="CP071868">
    <property type="protein sequence ID" value="QTE27934.1"/>
    <property type="molecule type" value="Genomic_DNA"/>
</dbReference>
<feature type="transmembrane region" description="Helical" evidence="1">
    <location>
        <begin position="41"/>
        <end position="74"/>
    </location>
</feature>
<dbReference type="AlphaFoldDB" id="A0A8A4Z7Y9"/>
<dbReference type="InterPro" id="IPR054331">
    <property type="entry name" value="LiaF_TM"/>
</dbReference>
<organism evidence="3 4">
    <name type="scientific">Pengzhenrongella sicca</name>
    <dbReference type="NCBI Taxonomy" id="2819238"/>
    <lineage>
        <taxon>Bacteria</taxon>
        <taxon>Bacillati</taxon>
        <taxon>Actinomycetota</taxon>
        <taxon>Actinomycetes</taxon>
        <taxon>Micrococcales</taxon>
        <taxon>Pengzhenrongella</taxon>
    </lineage>
</organism>
<evidence type="ECO:0000313" key="3">
    <source>
        <dbReference type="EMBL" id="QTE27934.1"/>
    </source>
</evidence>
<evidence type="ECO:0000256" key="1">
    <source>
        <dbReference type="SAM" id="Phobius"/>
    </source>
</evidence>
<protein>
    <recommendedName>
        <fullName evidence="2">LiaF transmembrane domain-containing protein</fullName>
    </recommendedName>
</protein>
<keyword evidence="1" id="KW-0812">Transmembrane</keyword>
<feature type="domain" description="LiaF transmembrane" evidence="2">
    <location>
        <begin position="10"/>
        <end position="105"/>
    </location>
</feature>
<dbReference type="PANTHER" id="PTHR40763">
    <property type="entry name" value="MEMBRANE PROTEIN-RELATED"/>
    <property type="match status" value="1"/>
</dbReference>